<feature type="region of interest" description="Disordered" evidence="1">
    <location>
        <begin position="108"/>
        <end position="132"/>
    </location>
</feature>
<dbReference type="Proteomes" id="UP000663842">
    <property type="component" value="Unassembled WGS sequence"/>
</dbReference>
<evidence type="ECO:0000256" key="1">
    <source>
        <dbReference type="SAM" id="MobiDB-lite"/>
    </source>
</evidence>
<sequence>MAPDDKIYNHPPTPLINKIVTVQEIKPISPAKITSVNKYITNLISPNEVSDSDREETESDTEEDIKLPLIPKKHKKERIPSVTYRIYNKTLSSDEELFIPTQKKQLPEFTVSKKSTNKHKSASKPYQASTPY</sequence>
<evidence type="ECO:0000313" key="3">
    <source>
        <dbReference type="Proteomes" id="UP000663842"/>
    </source>
</evidence>
<proteinExistence type="predicted"/>
<dbReference type="EMBL" id="CAJOBF010023984">
    <property type="protein sequence ID" value="CAF4397799.1"/>
    <property type="molecule type" value="Genomic_DNA"/>
</dbReference>
<accession>A0A820P1N4</accession>
<name>A0A820P1N4_9BILA</name>
<reference evidence="2" key="1">
    <citation type="submission" date="2021-02" db="EMBL/GenBank/DDBJ databases">
        <authorList>
            <person name="Nowell W R."/>
        </authorList>
    </citation>
    <scope>NUCLEOTIDE SEQUENCE</scope>
</reference>
<protein>
    <submittedName>
        <fullName evidence="2">Uncharacterized protein</fullName>
    </submittedName>
</protein>
<organism evidence="2 3">
    <name type="scientific">Rotaria magnacalcarata</name>
    <dbReference type="NCBI Taxonomy" id="392030"/>
    <lineage>
        <taxon>Eukaryota</taxon>
        <taxon>Metazoa</taxon>
        <taxon>Spiralia</taxon>
        <taxon>Gnathifera</taxon>
        <taxon>Rotifera</taxon>
        <taxon>Eurotatoria</taxon>
        <taxon>Bdelloidea</taxon>
        <taxon>Philodinida</taxon>
        <taxon>Philodinidae</taxon>
        <taxon>Rotaria</taxon>
    </lineage>
</organism>
<feature type="non-terminal residue" evidence="2">
    <location>
        <position position="132"/>
    </location>
</feature>
<evidence type="ECO:0000313" key="2">
    <source>
        <dbReference type="EMBL" id="CAF4397799.1"/>
    </source>
</evidence>
<feature type="region of interest" description="Disordered" evidence="1">
    <location>
        <begin position="45"/>
        <end position="66"/>
    </location>
</feature>
<dbReference type="AlphaFoldDB" id="A0A820P1N4"/>
<gene>
    <name evidence="2" type="ORF">UXM345_LOCUS38095</name>
</gene>
<feature type="compositionally biased region" description="Acidic residues" evidence="1">
    <location>
        <begin position="53"/>
        <end position="63"/>
    </location>
</feature>
<comment type="caution">
    <text evidence="2">The sequence shown here is derived from an EMBL/GenBank/DDBJ whole genome shotgun (WGS) entry which is preliminary data.</text>
</comment>